<dbReference type="Pfam" id="PF01261">
    <property type="entry name" value="AP_endonuc_2"/>
    <property type="match status" value="1"/>
</dbReference>
<sequence length="284" mass="31028">MAIKVGCFALINPFQTLEQQVDQIKDWGFEFADVTDNADGACLGSHFGFNAVASLDANAFDIKRLFESRGVKITSVCAHATLLDATAPWRYGTSQIIKAVKMAAAIGIKHVITTEGDAHTNFGHNLSDAEAIFSIKEKLHEPLQVAKDYGVKILLEPHGKYTDSVNYMERIIDACDSDALGINLDTGNLWLGGGDAIEMIQKLGDKIEHVHWKDLPEEYNAQRGKVFGCGMSLIPLGSGVINIDEIYKELVKIGFNGYSTLEIAGEDAVKKSAAYLKLLEAKYT</sequence>
<dbReference type="GO" id="GO:0050114">
    <property type="term" value="F:myo-inosose-2 dehydratase activity"/>
    <property type="evidence" value="ECO:0007669"/>
    <property type="project" value="UniProtKB-EC"/>
</dbReference>
<protein>
    <submittedName>
        <fullName evidence="2">Inosose dehydratase</fullName>
        <ecNumber evidence="2">4.2.1.44</ecNumber>
    </submittedName>
</protein>
<dbReference type="PANTHER" id="PTHR12110:SF21">
    <property type="entry name" value="XYLOSE ISOMERASE-LIKE TIM BARREL DOMAIN-CONTAINING PROTEIN"/>
    <property type="match status" value="1"/>
</dbReference>
<gene>
    <name evidence="2" type="ORF">FHR24_001320</name>
</gene>
<keyword evidence="2" id="KW-0456">Lyase</keyword>
<dbReference type="Gene3D" id="3.20.20.150">
    <property type="entry name" value="Divalent-metal-dependent TIM barrel enzymes"/>
    <property type="match status" value="1"/>
</dbReference>
<dbReference type="InterPro" id="IPR036237">
    <property type="entry name" value="Xyl_isomerase-like_sf"/>
</dbReference>
<accession>A0ABX0UCL2</accession>
<dbReference type="PANTHER" id="PTHR12110">
    <property type="entry name" value="HYDROXYPYRUVATE ISOMERASE"/>
    <property type="match status" value="1"/>
</dbReference>
<proteinExistence type="predicted"/>
<feature type="domain" description="Xylose isomerase-like TIM barrel" evidence="1">
    <location>
        <begin position="21"/>
        <end position="277"/>
    </location>
</feature>
<evidence type="ECO:0000259" key="1">
    <source>
        <dbReference type="Pfam" id="PF01261"/>
    </source>
</evidence>
<reference evidence="2 3" key="1">
    <citation type="submission" date="2020-03" db="EMBL/GenBank/DDBJ databases">
        <title>Genomic Encyclopedia of Type Strains, Phase IV (KMG-IV): sequencing the most valuable type-strain genomes for metagenomic binning, comparative biology and taxonomic classification.</title>
        <authorList>
            <person name="Goeker M."/>
        </authorList>
    </citation>
    <scope>NUCLEOTIDE SEQUENCE [LARGE SCALE GENOMIC DNA]</scope>
    <source>
        <strain evidence="2 3">DSM 101599</strain>
    </source>
</reference>
<organism evidence="2 3">
    <name type="scientific">Wenyingzhuangia heitensis</name>
    <dbReference type="NCBI Taxonomy" id="1487859"/>
    <lineage>
        <taxon>Bacteria</taxon>
        <taxon>Pseudomonadati</taxon>
        <taxon>Bacteroidota</taxon>
        <taxon>Flavobacteriia</taxon>
        <taxon>Flavobacteriales</taxon>
        <taxon>Flavobacteriaceae</taxon>
        <taxon>Wenyingzhuangia</taxon>
    </lineage>
</organism>
<dbReference type="Proteomes" id="UP000745859">
    <property type="component" value="Unassembled WGS sequence"/>
</dbReference>
<evidence type="ECO:0000313" key="3">
    <source>
        <dbReference type="Proteomes" id="UP000745859"/>
    </source>
</evidence>
<evidence type="ECO:0000313" key="2">
    <source>
        <dbReference type="EMBL" id="NIJ44881.1"/>
    </source>
</evidence>
<dbReference type="EC" id="4.2.1.44" evidence="2"/>
<dbReference type="SUPFAM" id="SSF51658">
    <property type="entry name" value="Xylose isomerase-like"/>
    <property type="match status" value="1"/>
</dbReference>
<dbReference type="EMBL" id="JAASQL010000001">
    <property type="protein sequence ID" value="NIJ44881.1"/>
    <property type="molecule type" value="Genomic_DNA"/>
</dbReference>
<keyword evidence="3" id="KW-1185">Reference proteome</keyword>
<dbReference type="InterPro" id="IPR050312">
    <property type="entry name" value="IolE/XylAMocC-like"/>
</dbReference>
<dbReference type="InterPro" id="IPR013022">
    <property type="entry name" value="Xyl_isomerase-like_TIM-brl"/>
</dbReference>
<comment type="caution">
    <text evidence="2">The sequence shown here is derived from an EMBL/GenBank/DDBJ whole genome shotgun (WGS) entry which is preliminary data.</text>
</comment>
<dbReference type="RefSeq" id="WP_167185714.1">
    <property type="nucleotide sequence ID" value="NZ_JAASQL010000001.1"/>
</dbReference>
<name>A0ABX0UCL2_9FLAO</name>